<dbReference type="InterPro" id="IPR018958">
    <property type="entry name" value="Knr4/Smi1-like_dom"/>
</dbReference>
<proteinExistence type="predicted"/>
<reference evidence="2 3" key="1">
    <citation type="submission" date="2020-06" db="EMBL/GenBank/DDBJ databases">
        <authorList>
            <person name="Criscuolo A."/>
        </authorList>
    </citation>
    <scope>NUCLEOTIDE SEQUENCE [LARGE SCALE GENOMIC DNA]</scope>
    <source>
        <strain evidence="3">CIP 111411</strain>
    </source>
</reference>
<dbReference type="AlphaFoldDB" id="A0A6V6YSI3"/>
<evidence type="ECO:0000313" key="2">
    <source>
        <dbReference type="EMBL" id="CAD0001642.1"/>
    </source>
</evidence>
<comment type="caution">
    <text evidence="2">The sequence shown here is derived from an EMBL/GenBank/DDBJ whole genome shotgun (WGS) entry which is preliminary data.</text>
</comment>
<sequence>MAFPIDLKYIIEAERELEVEFPYEFKQKMINLNGGELITEDDHWQLYPFFDKSDKKRISRTCNHIVLETKQAKKWSGFPLNAIAIATNGCGDKLILFPLNGNEKKLGENIFLWFHETGKTQEVAETISELIEE</sequence>
<feature type="domain" description="Knr4/Smi1-like" evidence="1">
    <location>
        <begin position="4"/>
        <end position="132"/>
    </location>
</feature>
<organism evidence="2 3">
    <name type="scientific">Flavobacterium salmonis</name>
    <dbReference type="NCBI Taxonomy" id="2654844"/>
    <lineage>
        <taxon>Bacteria</taxon>
        <taxon>Pseudomonadati</taxon>
        <taxon>Bacteroidota</taxon>
        <taxon>Flavobacteriia</taxon>
        <taxon>Flavobacteriales</taxon>
        <taxon>Flavobacteriaceae</taxon>
        <taxon>Flavobacterium</taxon>
    </lineage>
</organism>
<dbReference type="RefSeq" id="WP_180907947.1">
    <property type="nucleotide sequence ID" value="NZ_CAIJDP010000057.1"/>
</dbReference>
<evidence type="ECO:0000313" key="3">
    <source>
        <dbReference type="Proteomes" id="UP000530060"/>
    </source>
</evidence>
<dbReference type="Proteomes" id="UP000530060">
    <property type="component" value="Unassembled WGS sequence"/>
</dbReference>
<dbReference type="SUPFAM" id="SSF160631">
    <property type="entry name" value="SMI1/KNR4-like"/>
    <property type="match status" value="1"/>
</dbReference>
<name>A0A6V6YSI3_9FLAO</name>
<protein>
    <submittedName>
        <fullName evidence="2">SMI1/KNR4 family protein</fullName>
    </submittedName>
</protein>
<gene>
    <name evidence="2" type="ORF">FLAT13_00715</name>
</gene>
<keyword evidence="3" id="KW-1185">Reference proteome</keyword>
<dbReference type="InterPro" id="IPR037883">
    <property type="entry name" value="Knr4/Smi1-like_sf"/>
</dbReference>
<dbReference type="Pfam" id="PF09346">
    <property type="entry name" value="SMI1_KNR4"/>
    <property type="match status" value="1"/>
</dbReference>
<dbReference type="Gene3D" id="3.40.1580.10">
    <property type="entry name" value="SMI1/KNR4-like"/>
    <property type="match status" value="1"/>
</dbReference>
<dbReference type="EMBL" id="CAIJDP010000057">
    <property type="protein sequence ID" value="CAD0001642.1"/>
    <property type="molecule type" value="Genomic_DNA"/>
</dbReference>
<accession>A0A6V6YSI3</accession>
<evidence type="ECO:0000259" key="1">
    <source>
        <dbReference type="Pfam" id="PF09346"/>
    </source>
</evidence>